<dbReference type="AlphaFoldDB" id="A0AB39YH91"/>
<gene>
    <name evidence="1" type="ORF">ABQM86_11650</name>
</gene>
<organism evidence="1">
    <name type="scientific">Paenarthrobacter sp. AMU7</name>
    <dbReference type="NCBI Taxonomy" id="3162492"/>
    <lineage>
        <taxon>Bacteria</taxon>
        <taxon>Bacillati</taxon>
        <taxon>Actinomycetota</taxon>
        <taxon>Actinomycetes</taxon>
        <taxon>Micrococcales</taxon>
        <taxon>Micrococcaceae</taxon>
        <taxon>Paenarthrobacter</taxon>
    </lineage>
</organism>
<protein>
    <recommendedName>
        <fullName evidence="2">DUF4253 domain-containing protein</fullName>
    </recommendedName>
</protein>
<dbReference type="EMBL" id="CP165735">
    <property type="protein sequence ID" value="XDV69649.1"/>
    <property type="molecule type" value="Genomic_DNA"/>
</dbReference>
<accession>A0AB39YH91</accession>
<reference evidence="1" key="1">
    <citation type="submission" date="2024-07" db="EMBL/GenBank/DDBJ databases">
        <authorList>
            <person name="Li J."/>
            <person name="Wei H."/>
            <person name="Ma J."/>
        </authorList>
    </citation>
    <scope>NUCLEOTIDE SEQUENCE</scope>
    <source>
        <strain evidence="1">AMU7</strain>
    </source>
</reference>
<proteinExistence type="predicted"/>
<dbReference type="RefSeq" id="WP_369744479.1">
    <property type="nucleotide sequence ID" value="NZ_CP165735.1"/>
</dbReference>
<evidence type="ECO:0000313" key="1">
    <source>
        <dbReference type="EMBL" id="XDV69649.1"/>
    </source>
</evidence>
<sequence>MCTPLLTNDGQGTLESSPGLSLDAEYQVVSLLAYPAGPVLLHLVIDDEHSLAWFDSRTFITVDGTVPDSWEARIREGGTLDFAPASWLVPGFWEDYYDGDPAAAETVKTELGKMMGTRREPGLSDLSAPMTAMELRSAAEQLATIRATDPWKGLMLVLLHFIKELTVPMKLQPILETADAYWTLGKGTPDTLESATASCRDYLDAFETHTHLDNPETKFALALLCIMEPLGDADAMSGTADWFAGVVWDIW</sequence>
<name>A0AB39YH91_9MICC</name>
<evidence type="ECO:0008006" key="2">
    <source>
        <dbReference type="Google" id="ProtNLM"/>
    </source>
</evidence>